<gene>
    <name evidence="1" type="ORF">JTE90_021023</name>
</gene>
<comment type="caution">
    <text evidence="1">The sequence shown here is derived from an EMBL/GenBank/DDBJ whole genome shotgun (WGS) entry which is preliminary data.</text>
</comment>
<dbReference type="EMBL" id="JAFNEN010000625">
    <property type="protein sequence ID" value="KAG8179459.1"/>
    <property type="molecule type" value="Genomic_DNA"/>
</dbReference>
<keyword evidence="2" id="KW-1185">Reference proteome</keyword>
<evidence type="ECO:0000313" key="2">
    <source>
        <dbReference type="Proteomes" id="UP000827092"/>
    </source>
</evidence>
<sequence length="50" mass="5606">MQLVYPSPDPPANWTIETPPRKDAASYFTCLTSSETSEKEILCSVGWRAM</sequence>
<proteinExistence type="predicted"/>
<evidence type="ECO:0000313" key="1">
    <source>
        <dbReference type="EMBL" id="KAG8179459.1"/>
    </source>
</evidence>
<reference evidence="1 2" key="1">
    <citation type="journal article" date="2022" name="Nat. Ecol. Evol.">
        <title>A masculinizing supergene underlies an exaggerated male reproductive morph in a spider.</title>
        <authorList>
            <person name="Hendrickx F."/>
            <person name="De Corte Z."/>
            <person name="Sonet G."/>
            <person name="Van Belleghem S.M."/>
            <person name="Kostlbacher S."/>
            <person name="Vangestel C."/>
        </authorList>
    </citation>
    <scope>NUCLEOTIDE SEQUENCE [LARGE SCALE GENOMIC DNA]</scope>
    <source>
        <strain evidence="1">W744_W776</strain>
    </source>
</reference>
<protein>
    <submittedName>
        <fullName evidence="1">Uncharacterized protein</fullName>
    </submittedName>
</protein>
<name>A0AAV6U5P2_9ARAC</name>
<dbReference type="AlphaFoldDB" id="A0AAV6U5P2"/>
<feature type="non-terminal residue" evidence="1">
    <location>
        <position position="50"/>
    </location>
</feature>
<dbReference type="Proteomes" id="UP000827092">
    <property type="component" value="Unassembled WGS sequence"/>
</dbReference>
<organism evidence="1 2">
    <name type="scientific">Oedothorax gibbosus</name>
    <dbReference type="NCBI Taxonomy" id="931172"/>
    <lineage>
        <taxon>Eukaryota</taxon>
        <taxon>Metazoa</taxon>
        <taxon>Ecdysozoa</taxon>
        <taxon>Arthropoda</taxon>
        <taxon>Chelicerata</taxon>
        <taxon>Arachnida</taxon>
        <taxon>Araneae</taxon>
        <taxon>Araneomorphae</taxon>
        <taxon>Entelegynae</taxon>
        <taxon>Araneoidea</taxon>
        <taxon>Linyphiidae</taxon>
        <taxon>Erigoninae</taxon>
        <taxon>Oedothorax</taxon>
    </lineage>
</organism>
<accession>A0AAV6U5P2</accession>